<feature type="signal peptide" evidence="2">
    <location>
        <begin position="1"/>
        <end position="23"/>
    </location>
</feature>
<feature type="transmembrane region" description="Helical" evidence="1">
    <location>
        <begin position="162"/>
        <end position="183"/>
    </location>
</feature>
<dbReference type="Pfam" id="PF25884">
    <property type="entry name" value="At5g19230"/>
    <property type="match status" value="1"/>
</dbReference>
<keyword evidence="1" id="KW-0812">Transmembrane</keyword>
<dbReference type="PANTHER" id="PTHR33976">
    <property type="entry name" value="OS07G0645000 PROTEIN"/>
    <property type="match status" value="1"/>
</dbReference>
<evidence type="ECO:0000256" key="2">
    <source>
        <dbReference type="SAM" id="SignalP"/>
    </source>
</evidence>
<dbReference type="PANTHER" id="PTHR33976:SF8">
    <property type="entry name" value="OS07G0645000 PROTEIN"/>
    <property type="match status" value="1"/>
</dbReference>
<proteinExistence type="predicted"/>
<keyword evidence="1" id="KW-0472">Membrane</keyword>
<dbReference type="Proteomes" id="UP001567538">
    <property type="component" value="Unassembled WGS sequence"/>
</dbReference>
<comment type="caution">
    <text evidence="4">The sequence shown here is derived from an EMBL/GenBank/DDBJ whole genome shotgun (WGS) entry which is preliminary data.</text>
</comment>
<dbReference type="AlphaFoldDB" id="A0ABD1GGG7"/>
<sequence length="184" mass="19498">MASTIQCLLFLSLLSYSFLLIKCDEEDDLLKGIQQYRSTLNLTALAATAEAECIADGVADTFQNRPCANATYLNATALSTFPSYTAVMARCRLNATNATGNGQILSTCVPNQQTLAISNFTSRYATYLNSTGFTTIGVGSEDDWLVVLLTNMTGTAINGNGASGLALTAITPVVLSLICLIMLV</sequence>
<organism evidence="4 5">
    <name type="scientific">Salvia divinorum</name>
    <name type="common">Maria pastora</name>
    <name type="synonym">Diviner's sage</name>
    <dbReference type="NCBI Taxonomy" id="28513"/>
    <lineage>
        <taxon>Eukaryota</taxon>
        <taxon>Viridiplantae</taxon>
        <taxon>Streptophyta</taxon>
        <taxon>Embryophyta</taxon>
        <taxon>Tracheophyta</taxon>
        <taxon>Spermatophyta</taxon>
        <taxon>Magnoliopsida</taxon>
        <taxon>eudicotyledons</taxon>
        <taxon>Gunneridae</taxon>
        <taxon>Pentapetalae</taxon>
        <taxon>asterids</taxon>
        <taxon>lamiids</taxon>
        <taxon>Lamiales</taxon>
        <taxon>Lamiaceae</taxon>
        <taxon>Nepetoideae</taxon>
        <taxon>Mentheae</taxon>
        <taxon>Salviinae</taxon>
        <taxon>Salvia</taxon>
        <taxon>Salvia subgen. Calosphace</taxon>
    </lineage>
</organism>
<evidence type="ECO:0000256" key="1">
    <source>
        <dbReference type="SAM" id="Phobius"/>
    </source>
</evidence>
<gene>
    <name evidence="4" type="ORF">AAHA92_20228</name>
</gene>
<feature type="domain" description="Uncharacterized GPI-anchored protein At5g19230-like" evidence="3">
    <location>
        <begin position="26"/>
        <end position="149"/>
    </location>
</feature>
<evidence type="ECO:0000259" key="3">
    <source>
        <dbReference type="Pfam" id="PF25884"/>
    </source>
</evidence>
<keyword evidence="1" id="KW-1133">Transmembrane helix</keyword>
<protein>
    <recommendedName>
        <fullName evidence="3">Uncharacterized GPI-anchored protein At5g19230-like domain-containing protein</fullName>
    </recommendedName>
</protein>
<dbReference type="EMBL" id="JBEAFC010000008">
    <property type="protein sequence ID" value="KAL1543223.1"/>
    <property type="molecule type" value="Genomic_DNA"/>
</dbReference>
<name>A0ABD1GGG7_SALDI</name>
<accession>A0ABD1GGG7</accession>
<dbReference type="InterPro" id="IPR059083">
    <property type="entry name" value="At5g19230_dom"/>
</dbReference>
<feature type="chain" id="PRO_5044887766" description="Uncharacterized GPI-anchored protein At5g19230-like domain-containing protein" evidence="2">
    <location>
        <begin position="24"/>
        <end position="184"/>
    </location>
</feature>
<evidence type="ECO:0000313" key="4">
    <source>
        <dbReference type="EMBL" id="KAL1543223.1"/>
    </source>
</evidence>
<keyword evidence="2" id="KW-0732">Signal</keyword>
<evidence type="ECO:0000313" key="5">
    <source>
        <dbReference type="Proteomes" id="UP001567538"/>
    </source>
</evidence>
<dbReference type="InterPro" id="IPR045285">
    <property type="entry name" value="At5g19230-like"/>
</dbReference>
<reference evidence="4 5" key="1">
    <citation type="submission" date="2024-06" db="EMBL/GenBank/DDBJ databases">
        <title>A chromosome level genome sequence of Diviner's sage (Salvia divinorum).</title>
        <authorList>
            <person name="Ford S.A."/>
            <person name="Ro D.-K."/>
            <person name="Ness R.W."/>
            <person name="Phillips M.A."/>
        </authorList>
    </citation>
    <scope>NUCLEOTIDE SEQUENCE [LARGE SCALE GENOMIC DNA]</scope>
    <source>
        <strain evidence="4">SAF-2024a</strain>
        <tissue evidence="4">Leaf</tissue>
    </source>
</reference>
<keyword evidence="5" id="KW-1185">Reference proteome</keyword>